<dbReference type="SMART" id="SM00530">
    <property type="entry name" value="HTH_XRE"/>
    <property type="match status" value="1"/>
</dbReference>
<organism evidence="3 4">
    <name type="scientific">Roseimicrobium gellanilyticum</name>
    <dbReference type="NCBI Taxonomy" id="748857"/>
    <lineage>
        <taxon>Bacteria</taxon>
        <taxon>Pseudomonadati</taxon>
        <taxon>Verrucomicrobiota</taxon>
        <taxon>Verrucomicrobiia</taxon>
        <taxon>Verrucomicrobiales</taxon>
        <taxon>Verrucomicrobiaceae</taxon>
        <taxon>Roseimicrobium</taxon>
    </lineage>
</organism>
<evidence type="ECO:0000313" key="4">
    <source>
        <dbReference type="Proteomes" id="UP000253426"/>
    </source>
</evidence>
<dbReference type="SUPFAM" id="SSF47413">
    <property type="entry name" value="lambda repressor-like DNA-binding domains"/>
    <property type="match status" value="1"/>
</dbReference>
<dbReference type="GO" id="GO:0003700">
    <property type="term" value="F:DNA-binding transcription factor activity"/>
    <property type="evidence" value="ECO:0007669"/>
    <property type="project" value="TreeGrafter"/>
</dbReference>
<dbReference type="RefSeq" id="WP_113960533.1">
    <property type="nucleotide sequence ID" value="NZ_QNRR01000009.1"/>
</dbReference>
<sequence>MQVGPRIRSLRLEKGFTLPQLAEEAKVSVGMLSQLENADENSANPNLQTLRKIAGALNVTVGDLLGKAIAKTRTFIPEKLDRGLSEFLERARKRGEDLDEGVLQGCYGMQERDGAPKTADDWEFLYKTIKMTFDTRRRQ</sequence>
<comment type="caution">
    <text evidence="3">The sequence shown here is derived from an EMBL/GenBank/DDBJ whole genome shotgun (WGS) entry which is preliminary data.</text>
</comment>
<keyword evidence="4" id="KW-1185">Reference proteome</keyword>
<evidence type="ECO:0000313" key="3">
    <source>
        <dbReference type="EMBL" id="RBP39632.1"/>
    </source>
</evidence>
<feature type="domain" description="HTH cro/C1-type" evidence="2">
    <location>
        <begin position="7"/>
        <end position="64"/>
    </location>
</feature>
<dbReference type="PROSITE" id="PS50943">
    <property type="entry name" value="HTH_CROC1"/>
    <property type="match status" value="1"/>
</dbReference>
<reference evidence="3 4" key="1">
    <citation type="submission" date="2018-06" db="EMBL/GenBank/DDBJ databases">
        <title>Genomic Encyclopedia of Type Strains, Phase IV (KMG-IV): sequencing the most valuable type-strain genomes for metagenomic binning, comparative biology and taxonomic classification.</title>
        <authorList>
            <person name="Goeker M."/>
        </authorList>
    </citation>
    <scope>NUCLEOTIDE SEQUENCE [LARGE SCALE GENOMIC DNA]</scope>
    <source>
        <strain evidence="3 4">DSM 25532</strain>
    </source>
</reference>
<protein>
    <submittedName>
        <fullName evidence="3">Transcriptional regulator with XRE-family HTH domain</fullName>
    </submittedName>
</protein>
<name>A0A366HB93_9BACT</name>
<dbReference type="GO" id="GO:0003677">
    <property type="term" value="F:DNA binding"/>
    <property type="evidence" value="ECO:0007669"/>
    <property type="project" value="UniProtKB-KW"/>
</dbReference>
<dbReference type="InterPro" id="IPR001387">
    <property type="entry name" value="Cro/C1-type_HTH"/>
</dbReference>
<dbReference type="EMBL" id="QNRR01000009">
    <property type="protein sequence ID" value="RBP39632.1"/>
    <property type="molecule type" value="Genomic_DNA"/>
</dbReference>
<dbReference type="AlphaFoldDB" id="A0A366HB93"/>
<dbReference type="Proteomes" id="UP000253426">
    <property type="component" value="Unassembled WGS sequence"/>
</dbReference>
<dbReference type="InterPro" id="IPR050807">
    <property type="entry name" value="TransReg_Diox_bact_type"/>
</dbReference>
<evidence type="ECO:0000256" key="1">
    <source>
        <dbReference type="ARBA" id="ARBA00023125"/>
    </source>
</evidence>
<evidence type="ECO:0000259" key="2">
    <source>
        <dbReference type="PROSITE" id="PS50943"/>
    </source>
</evidence>
<proteinExistence type="predicted"/>
<dbReference type="GO" id="GO:0005829">
    <property type="term" value="C:cytosol"/>
    <property type="evidence" value="ECO:0007669"/>
    <property type="project" value="TreeGrafter"/>
</dbReference>
<dbReference type="InterPro" id="IPR010982">
    <property type="entry name" value="Lambda_DNA-bd_dom_sf"/>
</dbReference>
<gene>
    <name evidence="3" type="ORF">DES53_10959</name>
</gene>
<dbReference type="Pfam" id="PF01381">
    <property type="entry name" value="HTH_3"/>
    <property type="match status" value="1"/>
</dbReference>
<dbReference type="PANTHER" id="PTHR46797">
    <property type="entry name" value="HTH-TYPE TRANSCRIPTIONAL REGULATOR"/>
    <property type="match status" value="1"/>
</dbReference>
<dbReference type="PANTHER" id="PTHR46797:SF1">
    <property type="entry name" value="METHYLPHOSPHONATE SYNTHASE"/>
    <property type="match status" value="1"/>
</dbReference>
<dbReference type="Gene3D" id="1.10.260.40">
    <property type="entry name" value="lambda repressor-like DNA-binding domains"/>
    <property type="match status" value="1"/>
</dbReference>
<dbReference type="OrthoDB" id="275766at2"/>
<dbReference type="CDD" id="cd00093">
    <property type="entry name" value="HTH_XRE"/>
    <property type="match status" value="1"/>
</dbReference>
<keyword evidence="1" id="KW-0238">DNA-binding</keyword>
<accession>A0A366HB93</accession>